<dbReference type="GO" id="GO:0003677">
    <property type="term" value="F:DNA binding"/>
    <property type="evidence" value="ECO:0007669"/>
    <property type="project" value="UniProtKB-UniRule"/>
</dbReference>
<feature type="domain" description="TFIIS N-terminal" evidence="7">
    <location>
        <begin position="588"/>
        <end position="664"/>
    </location>
</feature>
<evidence type="ECO:0000313" key="9">
    <source>
        <dbReference type="EMBL" id="CAH0369576.1"/>
    </source>
</evidence>
<feature type="compositionally biased region" description="Basic and acidic residues" evidence="5">
    <location>
        <begin position="1"/>
        <end position="15"/>
    </location>
</feature>
<dbReference type="InterPro" id="IPR017923">
    <property type="entry name" value="TFIIS_N"/>
</dbReference>
<evidence type="ECO:0000259" key="6">
    <source>
        <dbReference type="PROSITE" id="PS50118"/>
    </source>
</evidence>
<comment type="subcellular location">
    <subcellularLocation>
        <location evidence="1 4">Nucleus</location>
    </subcellularLocation>
</comment>
<dbReference type="InterPro" id="IPR009071">
    <property type="entry name" value="HMG_box_dom"/>
</dbReference>
<reference evidence="9" key="2">
    <citation type="submission" date="2021-11" db="EMBL/GenBank/DDBJ databases">
        <authorList>
            <consortium name="Genoscope - CEA"/>
            <person name="William W."/>
        </authorList>
    </citation>
    <scope>NUCLEOTIDE SEQUENCE</scope>
</reference>
<dbReference type="OrthoDB" id="21513at2759"/>
<dbReference type="InterPro" id="IPR035441">
    <property type="entry name" value="TFIIS/LEDGF_dom_sf"/>
</dbReference>
<dbReference type="AlphaFoldDB" id="A0A7S3ZP81"/>
<evidence type="ECO:0000256" key="5">
    <source>
        <dbReference type="SAM" id="MobiDB-lite"/>
    </source>
</evidence>
<evidence type="ECO:0000256" key="1">
    <source>
        <dbReference type="ARBA" id="ARBA00004123"/>
    </source>
</evidence>
<dbReference type="Gene3D" id="1.20.930.10">
    <property type="entry name" value="Conserved domain common to transcription factors TFIIS, elongin A, CRSP70"/>
    <property type="match status" value="1"/>
</dbReference>
<sequence length="669" mass="73723">MAGDTKKKAQQKVKDSATGVEVAVPQPPKRLSAYQIFVQQQRDATKAANPAANSQEILGILAKAWNGTGADERAKLEKDADEDLETKKKMWAVGEDIREAERLRVCKALDMSDKTTWASLYEKVVERNEKLGRPASPRSSKSTYKPPPKPDAASIKKSRQWATAFQGQTRRKAVLSGLDAIAALSSDQANFDQFGNDAIQCFYDVARATEDPVRANALMFVEQLAHKWRHRILSRGWRSSGRPTPQQILETIVGLYCLERVGVSAPKLKEDVVHAVTLTGPDADDSLKPYSCKDYFGWDPVHDATVPEGVAEVLSGEAVTVYRTLCNSLIHAFYAERASINIGCGYADVLAKVATLRPYKSHGELPWESYVDQAYLITHVVFTLNNWGELALEPELLPHEHLFIRENLGVAVRERDAHLVGEYVECLRAFGSDDSDPLIQLGMTFLLRAQDPNTHRWDVGGDAYTSYHATMVACQALLVHTHRGYGPGLPSCVAVLEKWHAAERPDDVRENPDIALRKRVDDKARKPPKKESNEEKPASPRPQKPAAEPKKRPAAPSDQKKRPASPDKSAKPPPQKKKKKVPQKLSKEDIAAVEAKIQEAVAGQAWPVASKLLKNLAESDVSVDLLKTTTVGKTVAALKKAADAKLVMAAKGLVARWKQMVRDADAASS</sequence>
<gene>
    <name evidence="8" type="ORF">PCAL00307_LOCUS4738</name>
    <name evidence="9" type="ORF">PECAL_2P27030</name>
</gene>
<dbReference type="InterPro" id="IPR036910">
    <property type="entry name" value="HMG_box_dom_sf"/>
</dbReference>
<protein>
    <recommendedName>
        <fullName evidence="11">HMG box domain-containing protein</fullName>
    </recommendedName>
</protein>
<dbReference type="Pfam" id="PF21836">
    <property type="entry name" value="DUF6895"/>
    <property type="match status" value="1"/>
</dbReference>
<dbReference type="EMBL" id="HBIW01005740">
    <property type="protein sequence ID" value="CAE0689304.1"/>
    <property type="molecule type" value="Transcribed_RNA"/>
</dbReference>
<feature type="region of interest" description="Disordered" evidence="5">
    <location>
        <begin position="507"/>
        <end position="586"/>
    </location>
</feature>
<feature type="domain" description="HMG box" evidence="6">
    <location>
        <begin position="27"/>
        <end position="83"/>
    </location>
</feature>
<feature type="region of interest" description="Disordered" evidence="5">
    <location>
        <begin position="1"/>
        <end position="22"/>
    </location>
</feature>
<evidence type="ECO:0000313" key="10">
    <source>
        <dbReference type="Proteomes" id="UP000789595"/>
    </source>
</evidence>
<dbReference type="Pfam" id="PF00505">
    <property type="entry name" value="HMG_box"/>
    <property type="match status" value="1"/>
</dbReference>
<feature type="compositionally biased region" description="Basic and acidic residues" evidence="5">
    <location>
        <begin position="507"/>
        <end position="538"/>
    </location>
</feature>
<dbReference type="SUPFAM" id="SSF47095">
    <property type="entry name" value="HMG-box"/>
    <property type="match status" value="1"/>
</dbReference>
<keyword evidence="2 3" id="KW-0539">Nucleus</keyword>
<dbReference type="InterPro" id="IPR054190">
    <property type="entry name" value="DUF6895"/>
</dbReference>
<evidence type="ECO:0000259" key="7">
    <source>
        <dbReference type="PROSITE" id="PS51319"/>
    </source>
</evidence>
<dbReference type="Proteomes" id="UP000789595">
    <property type="component" value="Unassembled WGS sequence"/>
</dbReference>
<feature type="DNA-binding region" description="HMG box" evidence="3">
    <location>
        <begin position="27"/>
        <end position="83"/>
    </location>
</feature>
<reference evidence="8" key="1">
    <citation type="submission" date="2021-01" db="EMBL/GenBank/DDBJ databases">
        <authorList>
            <person name="Corre E."/>
            <person name="Pelletier E."/>
            <person name="Niang G."/>
            <person name="Scheremetjew M."/>
            <person name="Finn R."/>
            <person name="Kale V."/>
            <person name="Holt S."/>
            <person name="Cochrane G."/>
            <person name="Meng A."/>
            <person name="Brown T."/>
            <person name="Cohen L."/>
        </authorList>
    </citation>
    <scope>NUCLEOTIDE SEQUENCE</scope>
    <source>
        <strain evidence="8">CCMP1756</strain>
    </source>
</reference>
<organism evidence="8">
    <name type="scientific">Pelagomonas calceolata</name>
    <dbReference type="NCBI Taxonomy" id="35677"/>
    <lineage>
        <taxon>Eukaryota</taxon>
        <taxon>Sar</taxon>
        <taxon>Stramenopiles</taxon>
        <taxon>Ochrophyta</taxon>
        <taxon>Pelagophyceae</taxon>
        <taxon>Pelagomonadales</taxon>
        <taxon>Pelagomonadaceae</taxon>
        <taxon>Pelagomonas</taxon>
    </lineage>
</organism>
<evidence type="ECO:0000256" key="2">
    <source>
        <dbReference type="ARBA" id="ARBA00023242"/>
    </source>
</evidence>
<proteinExistence type="predicted"/>
<accession>A0A7S3ZP81</accession>
<evidence type="ECO:0008006" key="11">
    <source>
        <dbReference type="Google" id="ProtNLM"/>
    </source>
</evidence>
<dbReference type="Pfam" id="PF08711">
    <property type="entry name" value="Med26"/>
    <property type="match status" value="1"/>
</dbReference>
<evidence type="ECO:0000313" key="8">
    <source>
        <dbReference type="EMBL" id="CAE0689304.1"/>
    </source>
</evidence>
<dbReference type="Gene3D" id="1.10.30.10">
    <property type="entry name" value="High mobility group box domain"/>
    <property type="match status" value="1"/>
</dbReference>
<evidence type="ECO:0000256" key="4">
    <source>
        <dbReference type="PROSITE-ProRule" id="PRU00649"/>
    </source>
</evidence>
<keyword evidence="3" id="KW-0238">DNA-binding</keyword>
<keyword evidence="10" id="KW-1185">Reference proteome</keyword>
<evidence type="ECO:0000256" key="3">
    <source>
        <dbReference type="PROSITE-ProRule" id="PRU00267"/>
    </source>
</evidence>
<dbReference type="SUPFAM" id="SSF47676">
    <property type="entry name" value="Conserved domain common to transcription factors TFIIS, elongin A, CRSP70"/>
    <property type="match status" value="1"/>
</dbReference>
<dbReference type="SMART" id="SM00398">
    <property type="entry name" value="HMG"/>
    <property type="match status" value="1"/>
</dbReference>
<dbReference type="EMBL" id="CAKKNE010000002">
    <property type="protein sequence ID" value="CAH0369576.1"/>
    <property type="molecule type" value="Genomic_DNA"/>
</dbReference>
<name>A0A7S3ZP81_9STRA</name>
<feature type="region of interest" description="Disordered" evidence="5">
    <location>
        <begin position="129"/>
        <end position="156"/>
    </location>
</feature>
<dbReference type="SMART" id="SM00509">
    <property type="entry name" value="TFS2N"/>
    <property type="match status" value="1"/>
</dbReference>
<dbReference type="GO" id="GO:0005634">
    <property type="term" value="C:nucleus"/>
    <property type="evidence" value="ECO:0007669"/>
    <property type="project" value="UniProtKB-SubCell"/>
</dbReference>
<dbReference type="InterPro" id="IPR003617">
    <property type="entry name" value="TFIIS/CRSP70_N_sub"/>
</dbReference>
<dbReference type="PROSITE" id="PS50118">
    <property type="entry name" value="HMG_BOX_2"/>
    <property type="match status" value="1"/>
</dbReference>
<feature type="compositionally biased region" description="Basic and acidic residues" evidence="5">
    <location>
        <begin position="558"/>
        <end position="570"/>
    </location>
</feature>
<dbReference type="PROSITE" id="PS51319">
    <property type="entry name" value="TFIIS_N"/>
    <property type="match status" value="1"/>
</dbReference>